<proteinExistence type="predicted"/>
<evidence type="ECO:0000313" key="2">
    <source>
        <dbReference type="EMBL" id="AHL22105.1"/>
    </source>
</evidence>
<dbReference type="KEGG" id="tnu:BD01_0480"/>
<dbReference type="OrthoDB" id="101776at2157"/>
<keyword evidence="3" id="KW-1185">Reference proteome</keyword>
<evidence type="ECO:0008006" key="4">
    <source>
        <dbReference type="Google" id="ProtNLM"/>
    </source>
</evidence>
<dbReference type="EMBL" id="CP007264">
    <property type="protein sequence ID" value="AHL22105.1"/>
    <property type="molecule type" value="Genomic_DNA"/>
</dbReference>
<dbReference type="Proteomes" id="UP000019434">
    <property type="component" value="Chromosome"/>
</dbReference>
<dbReference type="GeneID" id="24957273"/>
<dbReference type="STRING" id="195522.BD01_0480"/>
<evidence type="ECO:0000313" key="3">
    <source>
        <dbReference type="Proteomes" id="UP000019434"/>
    </source>
</evidence>
<accession>W8P3W2</accession>
<protein>
    <recommendedName>
        <fullName evidence="4">Lipoprotein</fullName>
    </recommendedName>
</protein>
<evidence type="ECO:0000256" key="1">
    <source>
        <dbReference type="SAM" id="MobiDB-lite"/>
    </source>
</evidence>
<dbReference type="RefSeq" id="WP_042689533.1">
    <property type="nucleotide sequence ID" value="NZ_CP007264.1"/>
</dbReference>
<name>W8P3W2_9EURY</name>
<dbReference type="AlphaFoldDB" id="W8P3W2"/>
<reference evidence="2 3" key="1">
    <citation type="submission" date="2014-02" db="EMBL/GenBank/DDBJ databases">
        <title>Genome Sequence of an Hyperthermophilic Archaeon, Thermococcus nautili 30-1, producing viral vesicles.</title>
        <authorList>
            <person name="Oberto J."/>
            <person name="Gaudin M."/>
            <person name="Cossu M."/>
            <person name="Gorlas A."/>
            <person name="Slesarev A."/>
            <person name="Marguet E."/>
            <person name="Forterre P."/>
        </authorList>
    </citation>
    <scope>NUCLEOTIDE SEQUENCE [LARGE SCALE GENOMIC DNA]</scope>
    <source>
        <strain evidence="2 3">30-1</strain>
    </source>
</reference>
<dbReference type="eggNOG" id="ENOG502N56U">
    <property type="taxonomic scope" value="Archaea"/>
</dbReference>
<gene>
    <name evidence="2" type="ORF">BD01_0480</name>
</gene>
<dbReference type="HOGENOM" id="CLU_1375571_0_0_2"/>
<sequence>MRAVRLLLVLLVAGVLIASGCTGQSPTTGTPGEGQGATGTGSSSTSSISTETGGQTQTGGTPAGVEEKPSRVVTAEVFNRTLAVNASLVPDSTFDCLSKGPGLIKAYYSAVKDEKNVSGFFDLSVVDEGSLVELHEALYRAVDFRELSVSEPNCSVVSTNLVACSYHYSAVLVKDGQEKTIERDYVTFLAGDSCKIVWTEEGK</sequence>
<feature type="compositionally biased region" description="Low complexity" evidence="1">
    <location>
        <begin position="40"/>
        <end position="64"/>
    </location>
</feature>
<feature type="region of interest" description="Disordered" evidence="1">
    <location>
        <begin position="22"/>
        <end position="70"/>
    </location>
</feature>
<dbReference type="PROSITE" id="PS51257">
    <property type="entry name" value="PROKAR_LIPOPROTEIN"/>
    <property type="match status" value="1"/>
</dbReference>
<organism evidence="2 3">
    <name type="scientific">Thermococcus nautili</name>
    <dbReference type="NCBI Taxonomy" id="195522"/>
    <lineage>
        <taxon>Archaea</taxon>
        <taxon>Methanobacteriati</taxon>
        <taxon>Methanobacteriota</taxon>
        <taxon>Thermococci</taxon>
        <taxon>Thermococcales</taxon>
        <taxon>Thermococcaceae</taxon>
        <taxon>Thermococcus</taxon>
    </lineage>
</organism>